<organism evidence="3 4">
    <name type="scientific">Methanomethylovorans hollandica (strain DSM 15978 / NBRC 107637 / DMS1)</name>
    <dbReference type="NCBI Taxonomy" id="867904"/>
    <lineage>
        <taxon>Archaea</taxon>
        <taxon>Methanobacteriati</taxon>
        <taxon>Methanobacteriota</taxon>
        <taxon>Stenosarchaea group</taxon>
        <taxon>Methanomicrobia</taxon>
        <taxon>Methanosarcinales</taxon>
        <taxon>Methanosarcinaceae</taxon>
        <taxon>Methanomethylovorans</taxon>
    </lineage>
</organism>
<gene>
    <name evidence="3" type="ordered locus">Metho_2112</name>
</gene>
<reference evidence="4" key="1">
    <citation type="submission" date="2012-02" db="EMBL/GenBank/DDBJ databases">
        <title>Complete sequence of chromosome of Methanomethylovorans hollandica DSM 15978.</title>
        <authorList>
            <person name="Lucas S."/>
            <person name="Copeland A."/>
            <person name="Lapidus A."/>
            <person name="Glavina del Rio T."/>
            <person name="Dalin E."/>
            <person name="Tice H."/>
            <person name="Bruce D."/>
            <person name="Goodwin L."/>
            <person name="Pitluck S."/>
            <person name="Peters L."/>
            <person name="Mikhailova N."/>
            <person name="Held B."/>
            <person name="Kyrpides N."/>
            <person name="Mavromatis K."/>
            <person name="Ivanova N."/>
            <person name="Brettin T."/>
            <person name="Detter J.C."/>
            <person name="Han C."/>
            <person name="Larimer F."/>
            <person name="Land M."/>
            <person name="Hauser L."/>
            <person name="Markowitz V."/>
            <person name="Cheng J.-F."/>
            <person name="Hugenholtz P."/>
            <person name="Woyke T."/>
            <person name="Wu D."/>
            <person name="Spring S."/>
            <person name="Schroeder M."/>
            <person name="Brambilla E."/>
            <person name="Klenk H.-P."/>
            <person name="Eisen J.A."/>
        </authorList>
    </citation>
    <scope>NUCLEOTIDE SEQUENCE [LARGE SCALE GENOMIC DNA]</scope>
    <source>
        <strain evidence="4">DSM 15978 / NBRC 107637 / DMS1</strain>
    </source>
</reference>
<dbReference type="AlphaFoldDB" id="L0KXV8"/>
<evidence type="ECO:0000256" key="1">
    <source>
        <dbReference type="SAM" id="Phobius"/>
    </source>
</evidence>
<sequence length="285" mass="31453" precursor="true">MKINYQLLVVVLLLIGTSVAGCISQTSTDSSSQAPQVTVYPASENSAAYEYTSDETFAGAGTSEIYLSERKTITNVDISMEADNAFRTVDEITVMATAAGGYVSGSSVYDPYYSDTSRQEGYITVRIPAENYTAFVRDVEKLGEVNSKSITGTDVTEEYIDMEARLNNLLKQEKRLTEILNISTTVEEVLSVEKELERVRGEIDSLTGRLQYLNNIIDFATINIRVTEPTPITHSWGMRDALSSSVQGFVSTVRAMVILVGYLLPILIVLSTLVAILLVIRRRKQ</sequence>
<protein>
    <recommendedName>
        <fullName evidence="2">DUF4349 domain-containing protein</fullName>
    </recommendedName>
</protein>
<dbReference type="OrthoDB" id="242217at2157"/>
<evidence type="ECO:0000313" key="4">
    <source>
        <dbReference type="Proteomes" id="UP000010866"/>
    </source>
</evidence>
<dbReference type="STRING" id="867904.Metho_2112"/>
<keyword evidence="1" id="KW-1133">Transmembrane helix</keyword>
<accession>L0KXV8</accession>
<dbReference type="PROSITE" id="PS51257">
    <property type="entry name" value="PROKAR_LIPOPROTEIN"/>
    <property type="match status" value="1"/>
</dbReference>
<feature type="domain" description="DUF4349" evidence="2">
    <location>
        <begin position="70"/>
        <end position="277"/>
    </location>
</feature>
<dbReference type="EMBL" id="CP003362">
    <property type="protein sequence ID" value="AGB50277.1"/>
    <property type="molecule type" value="Genomic_DNA"/>
</dbReference>
<feature type="transmembrane region" description="Helical" evidence="1">
    <location>
        <begin position="255"/>
        <end position="280"/>
    </location>
</feature>
<dbReference type="HOGENOM" id="CLU_046535_1_2_2"/>
<dbReference type="GeneID" id="14406625"/>
<proteinExistence type="predicted"/>
<dbReference type="InterPro" id="IPR025645">
    <property type="entry name" value="DUF4349"/>
</dbReference>
<keyword evidence="1" id="KW-0472">Membrane</keyword>
<evidence type="ECO:0000313" key="3">
    <source>
        <dbReference type="EMBL" id="AGB50277.1"/>
    </source>
</evidence>
<evidence type="ECO:0000259" key="2">
    <source>
        <dbReference type="Pfam" id="PF14257"/>
    </source>
</evidence>
<keyword evidence="1" id="KW-0812">Transmembrane</keyword>
<name>L0KXV8_METHD</name>
<keyword evidence="4" id="KW-1185">Reference proteome</keyword>
<dbReference type="Pfam" id="PF14257">
    <property type="entry name" value="DUF4349"/>
    <property type="match status" value="1"/>
</dbReference>
<dbReference type="KEGG" id="mhz:Metho_2112"/>
<dbReference type="Proteomes" id="UP000010866">
    <property type="component" value="Chromosome"/>
</dbReference>
<dbReference type="RefSeq" id="WP_015325442.1">
    <property type="nucleotide sequence ID" value="NC_019977.1"/>
</dbReference>